<evidence type="ECO:0000256" key="1">
    <source>
        <dbReference type="SAM" id="MobiDB-lite"/>
    </source>
</evidence>
<evidence type="ECO:0000313" key="2">
    <source>
        <dbReference type="EMBL" id="CCC50259.1"/>
    </source>
</evidence>
<dbReference type="OMA" id="CHERAST"/>
<feature type="compositionally biased region" description="Basic and acidic residues" evidence="1">
    <location>
        <begin position="84"/>
        <end position="102"/>
    </location>
</feature>
<reference evidence="2" key="1">
    <citation type="journal article" date="2012" name="Proc. Natl. Acad. Sci. U.S.A.">
        <title>Antigenic diversity is generated by distinct evolutionary mechanisms in African trypanosome species.</title>
        <authorList>
            <person name="Jackson A.P."/>
            <person name="Berry A."/>
            <person name="Aslett M."/>
            <person name="Allison H.C."/>
            <person name="Burton P."/>
            <person name="Vavrova-Anderson J."/>
            <person name="Brown R."/>
            <person name="Browne H."/>
            <person name="Corton N."/>
            <person name="Hauser H."/>
            <person name="Gamble J."/>
            <person name="Gilderthorp R."/>
            <person name="Marcello L."/>
            <person name="McQuillan J."/>
            <person name="Otto T.D."/>
            <person name="Quail M.A."/>
            <person name="Sanders M.J."/>
            <person name="van Tonder A."/>
            <person name="Ginger M.L."/>
            <person name="Field M.C."/>
            <person name="Barry J.D."/>
            <person name="Hertz-Fowler C."/>
            <person name="Berriman M."/>
        </authorList>
    </citation>
    <scope>NUCLEOTIDE SEQUENCE</scope>
    <source>
        <strain evidence="2">Y486</strain>
    </source>
</reference>
<sequence>MSRLSRTSQSATEAPRHLWAVAAVALFSRDAKPLFIRTFTSPREVLDHPEAEACANLYVGEEDVVRINLLLFSSLDRCNEIVRKRQKKQQRDQRDGSSESRESSSTQRSIARMSAGTDARFLGKLMRSYMFTTYGFQSASGIRTLLAVVGDAPVDAVLPLCRSTYEAASAALCNPFRLPRMHAQLVQRWCKCLNSDILLPPLSEDNMRAAPTPDTMTEEPSLAMSCAFVSRLQTFIEPFTTTTRSSIA</sequence>
<dbReference type="VEuPathDB" id="TriTrypDB:TvY486_0900820"/>
<organism evidence="2">
    <name type="scientific">Trypanosoma vivax (strain Y486)</name>
    <dbReference type="NCBI Taxonomy" id="1055687"/>
    <lineage>
        <taxon>Eukaryota</taxon>
        <taxon>Discoba</taxon>
        <taxon>Euglenozoa</taxon>
        <taxon>Kinetoplastea</taxon>
        <taxon>Metakinetoplastina</taxon>
        <taxon>Trypanosomatida</taxon>
        <taxon>Trypanosomatidae</taxon>
        <taxon>Trypanosoma</taxon>
        <taxon>Duttonella</taxon>
    </lineage>
</organism>
<accession>G0U1W0</accession>
<dbReference type="Gene3D" id="3.30.450.70">
    <property type="match status" value="1"/>
</dbReference>
<dbReference type="AlphaFoldDB" id="G0U1W0"/>
<gene>
    <name evidence="2" type="ORF">TVY486_0900820</name>
</gene>
<name>G0U1W0_TRYVY</name>
<feature type="region of interest" description="Disordered" evidence="1">
    <location>
        <begin position="84"/>
        <end position="112"/>
    </location>
</feature>
<dbReference type="EMBL" id="HE573025">
    <property type="protein sequence ID" value="CCC50259.1"/>
    <property type="molecule type" value="Genomic_DNA"/>
</dbReference>
<protein>
    <submittedName>
        <fullName evidence="2">Uncharacterized protein</fullName>
    </submittedName>
</protein>
<proteinExistence type="predicted"/>